<reference evidence="3" key="1">
    <citation type="journal article" date="2005" name="Nature">
        <title>The map-based sequence of the rice genome.</title>
        <authorList>
            <consortium name="International rice genome sequencing project (IRGSP)"/>
            <person name="Matsumoto T."/>
            <person name="Wu J."/>
            <person name="Kanamori H."/>
            <person name="Katayose Y."/>
            <person name="Fujisawa M."/>
            <person name="Namiki N."/>
            <person name="Mizuno H."/>
            <person name="Yamamoto K."/>
            <person name="Antonio B.A."/>
            <person name="Baba T."/>
            <person name="Sakata K."/>
            <person name="Nagamura Y."/>
            <person name="Aoki H."/>
            <person name="Arikawa K."/>
            <person name="Arita K."/>
            <person name="Bito T."/>
            <person name="Chiden Y."/>
            <person name="Fujitsuka N."/>
            <person name="Fukunaka R."/>
            <person name="Hamada M."/>
            <person name="Harada C."/>
            <person name="Hayashi A."/>
            <person name="Hijishita S."/>
            <person name="Honda M."/>
            <person name="Hosokawa S."/>
            <person name="Ichikawa Y."/>
            <person name="Idonuma A."/>
            <person name="Iijima M."/>
            <person name="Ikeda M."/>
            <person name="Ikeno M."/>
            <person name="Ito K."/>
            <person name="Ito S."/>
            <person name="Ito T."/>
            <person name="Ito Y."/>
            <person name="Ito Y."/>
            <person name="Iwabuchi A."/>
            <person name="Kamiya K."/>
            <person name="Karasawa W."/>
            <person name="Kurita K."/>
            <person name="Katagiri S."/>
            <person name="Kikuta A."/>
            <person name="Kobayashi H."/>
            <person name="Kobayashi N."/>
            <person name="Machita K."/>
            <person name="Maehara T."/>
            <person name="Masukawa M."/>
            <person name="Mizubayashi T."/>
            <person name="Mukai Y."/>
            <person name="Nagasaki H."/>
            <person name="Nagata Y."/>
            <person name="Naito S."/>
            <person name="Nakashima M."/>
            <person name="Nakama Y."/>
            <person name="Nakamichi Y."/>
            <person name="Nakamura M."/>
            <person name="Meguro A."/>
            <person name="Negishi M."/>
            <person name="Ohta I."/>
            <person name="Ohta T."/>
            <person name="Okamoto M."/>
            <person name="Ono N."/>
            <person name="Saji S."/>
            <person name="Sakaguchi M."/>
            <person name="Sakai K."/>
            <person name="Shibata M."/>
            <person name="Shimokawa T."/>
            <person name="Song J."/>
            <person name="Takazaki Y."/>
            <person name="Terasawa K."/>
            <person name="Tsugane M."/>
            <person name="Tsuji K."/>
            <person name="Ueda S."/>
            <person name="Waki K."/>
            <person name="Yamagata H."/>
            <person name="Yamamoto M."/>
            <person name="Yamamoto S."/>
            <person name="Yamane H."/>
            <person name="Yoshiki S."/>
            <person name="Yoshihara R."/>
            <person name="Yukawa K."/>
            <person name="Zhong H."/>
            <person name="Yano M."/>
            <person name="Yuan Q."/>
            <person name="Ouyang S."/>
            <person name="Liu J."/>
            <person name="Jones K.M."/>
            <person name="Gansberger K."/>
            <person name="Moffat K."/>
            <person name="Hill J."/>
            <person name="Bera J."/>
            <person name="Fadrosh D."/>
            <person name="Jin S."/>
            <person name="Johri S."/>
            <person name="Kim M."/>
            <person name="Overton L."/>
            <person name="Reardon M."/>
            <person name="Tsitrin T."/>
            <person name="Vuong H."/>
            <person name="Weaver B."/>
            <person name="Ciecko A."/>
            <person name="Tallon L."/>
            <person name="Jackson J."/>
            <person name="Pai G."/>
            <person name="Aken S.V."/>
            <person name="Utterback T."/>
            <person name="Reidmuller S."/>
            <person name="Feldblyum T."/>
            <person name="Hsiao J."/>
            <person name="Zismann V."/>
            <person name="Iobst S."/>
            <person name="de Vazeille A.R."/>
            <person name="Buell C.R."/>
            <person name="Ying K."/>
            <person name="Li Y."/>
            <person name="Lu T."/>
            <person name="Huang Y."/>
            <person name="Zhao Q."/>
            <person name="Feng Q."/>
            <person name="Zhang L."/>
            <person name="Zhu J."/>
            <person name="Weng Q."/>
            <person name="Mu J."/>
            <person name="Lu Y."/>
            <person name="Fan D."/>
            <person name="Liu Y."/>
            <person name="Guan J."/>
            <person name="Zhang Y."/>
            <person name="Yu S."/>
            <person name="Liu X."/>
            <person name="Zhang Y."/>
            <person name="Hong G."/>
            <person name="Han B."/>
            <person name="Choisne N."/>
            <person name="Demange N."/>
            <person name="Orjeda G."/>
            <person name="Samain S."/>
            <person name="Cattolico L."/>
            <person name="Pelletier E."/>
            <person name="Couloux A."/>
            <person name="Segurens B."/>
            <person name="Wincker P."/>
            <person name="D'Hont A."/>
            <person name="Scarpelli C."/>
            <person name="Weissenbach J."/>
            <person name="Salanoubat M."/>
            <person name="Quetier F."/>
            <person name="Yu Y."/>
            <person name="Kim H.R."/>
            <person name="Rambo T."/>
            <person name="Currie J."/>
            <person name="Collura K."/>
            <person name="Luo M."/>
            <person name="Yang T."/>
            <person name="Ammiraju J.S.S."/>
            <person name="Engler F."/>
            <person name="Soderlund C."/>
            <person name="Wing R.A."/>
            <person name="Palmer L.E."/>
            <person name="de la Bastide M."/>
            <person name="Spiegel L."/>
            <person name="Nascimento L."/>
            <person name="Zutavern T."/>
            <person name="O'Shaughnessy A."/>
            <person name="Dike S."/>
            <person name="Dedhia N."/>
            <person name="Preston R."/>
            <person name="Balija V."/>
            <person name="McCombie W.R."/>
            <person name="Chow T."/>
            <person name="Chen H."/>
            <person name="Chung M."/>
            <person name="Chen C."/>
            <person name="Shaw J."/>
            <person name="Wu H."/>
            <person name="Hsiao K."/>
            <person name="Chao Y."/>
            <person name="Chu M."/>
            <person name="Cheng C."/>
            <person name="Hour A."/>
            <person name="Lee P."/>
            <person name="Lin S."/>
            <person name="Lin Y."/>
            <person name="Liou J."/>
            <person name="Liu S."/>
            <person name="Hsing Y."/>
            <person name="Raghuvanshi S."/>
            <person name="Mohanty A."/>
            <person name="Bharti A.K."/>
            <person name="Gaur A."/>
            <person name="Gupta V."/>
            <person name="Kumar D."/>
            <person name="Ravi V."/>
            <person name="Vij S."/>
            <person name="Kapur A."/>
            <person name="Khurana P."/>
            <person name="Khurana P."/>
            <person name="Khurana J.P."/>
            <person name="Tyagi A.K."/>
            <person name="Gaikwad K."/>
            <person name="Singh A."/>
            <person name="Dalal V."/>
            <person name="Srivastava S."/>
            <person name="Dixit A."/>
            <person name="Pal A.K."/>
            <person name="Ghazi I.A."/>
            <person name="Yadav M."/>
            <person name="Pandit A."/>
            <person name="Bhargava A."/>
            <person name="Sureshbabu K."/>
            <person name="Batra K."/>
            <person name="Sharma T.R."/>
            <person name="Mohapatra T."/>
            <person name="Singh N.K."/>
            <person name="Messing J."/>
            <person name="Nelson A.B."/>
            <person name="Fuks G."/>
            <person name="Kavchok S."/>
            <person name="Keizer G."/>
            <person name="Linton E."/>
            <person name="Llaca V."/>
            <person name="Song R."/>
            <person name="Tanyolac B."/>
            <person name="Young S."/>
            <person name="Ho-Il K."/>
            <person name="Hahn J.H."/>
            <person name="Sangsakoo G."/>
            <person name="Vanavichit A."/>
            <person name="de Mattos Luiz.A.T."/>
            <person name="Zimmer P.D."/>
            <person name="Malone G."/>
            <person name="Dellagostin O."/>
            <person name="de Oliveira A.C."/>
            <person name="Bevan M."/>
            <person name="Bancroft I."/>
            <person name="Minx P."/>
            <person name="Cordum H."/>
            <person name="Wilson R."/>
            <person name="Cheng Z."/>
            <person name="Jin W."/>
            <person name="Jiang J."/>
            <person name="Leong S.A."/>
            <person name="Iwama H."/>
            <person name="Gojobori T."/>
            <person name="Itoh T."/>
            <person name="Niimura Y."/>
            <person name="Fujii Y."/>
            <person name="Habara T."/>
            <person name="Sakai H."/>
            <person name="Sato Y."/>
            <person name="Wilson G."/>
            <person name="Kumar K."/>
            <person name="McCouch S."/>
            <person name="Juretic N."/>
            <person name="Hoen D."/>
            <person name="Wright S."/>
            <person name="Bruskiewich R."/>
            <person name="Bureau T."/>
            <person name="Miyao A."/>
            <person name="Hirochika H."/>
            <person name="Nishikawa T."/>
            <person name="Kadowaki K."/>
            <person name="Sugiura M."/>
            <person name="Burr B."/>
            <person name="Sasaki T."/>
        </authorList>
    </citation>
    <scope>NUCLEOTIDE SEQUENCE [LARGE SCALE GENOMIC DNA]</scope>
    <source>
        <strain evidence="3">cv. Nipponbare</strain>
    </source>
</reference>
<dbReference type="AlphaFoldDB" id="Q84Z09"/>
<protein>
    <submittedName>
        <fullName evidence="2">Uncharacterized protein</fullName>
    </submittedName>
</protein>
<gene>
    <name evidence="2" type="primary">OSJNBb0005G07.125</name>
</gene>
<evidence type="ECO:0000256" key="1">
    <source>
        <dbReference type="SAM" id="MobiDB-lite"/>
    </source>
</evidence>
<dbReference type="EMBL" id="AP005149">
    <property type="protein sequence ID" value="BAC57751.1"/>
    <property type="molecule type" value="Genomic_DNA"/>
</dbReference>
<evidence type="ECO:0000313" key="3">
    <source>
        <dbReference type="Proteomes" id="UP000000763"/>
    </source>
</evidence>
<dbReference type="Proteomes" id="UP000000763">
    <property type="component" value="Chromosome 7"/>
</dbReference>
<feature type="region of interest" description="Disordered" evidence="1">
    <location>
        <begin position="1"/>
        <end position="39"/>
    </location>
</feature>
<feature type="compositionally biased region" description="Low complexity" evidence="1">
    <location>
        <begin position="18"/>
        <end position="27"/>
    </location>
</feature>
<accession>Q84Z09</accession>
<sequence>MGDTRSWALQNPKLPRRTTSASTTHSSIAVPSSSLRHRDAAPPLSFSPLAHSTHDFLVGPHFLLRWDPSLGGTADECRCSFALSDSRARLVPDHQCVDRIHAVYRCDADAVDTDLLRGTAFQASEHEQTRFPVVVIIGVVSAKKPTRSPLCLCGWRRAAGKRPVLSTRYLILLEEKNDTQVAFRIKLGDYQWSCDHCNHHATHPSLSPSTSPRTHRAGSILRLRLSTRVQWSSSNGKKKKKLSFTADVSVDREDLTPLVPAAVAEIRRRGISVRPRQKRAPLAMSARQVSFRRHGVHRQSFVFAQTFVFAVSLG</sequence>
<evidence type="ECO:0000313" key="2">
    <source>
        <dbReference type="EMBL" id="BAC57751.1"/>
    </source>
</evidence>
<proteinExistence type="predicted"/>
<name>Q84Z09_ORYSJ</name>
<organism evidence="2 3">
    <name type="scientific">Oryza sativa subsp. japonica</name>
    <name type="common">Rice</name>
    <dbReference type="NCBI Taxonomy" id="39947"/>
    <lineage>
        <taxon>Eukaryota</taxon>
        <taxon>Viridiplantae</taxon>
        <taxon>Streptophyta</taxon>
        <taxon>Embryophyta</taxon>
        <taxon>Tracheophyta</taxon>
        <taxon>Spermatophyta</taxon>
        <taxon>Magnoliopsida</taxon>
        <taxon>Liliopsida</taxon>
        <taxon>Poales</taxon>
        <taxon>Poaceae</taxon>
        <taxon>BOP clade</taxon>
        <taxon>Oryzoideae</taxon>
        <taxon>Oryzeae</taxon>
        <taxon>Oryzinae</taxon>
        <taxon>Oryza</taxon>
        <taxon>Oryza sativa</taxon>
    </lineage>
</organism>
<reference evidence="3" key="2">
    <citation type="journal article" date="2008" name="Nucleic Acids Res.">
        <title>The rice annotation project database (RAP-DB): 2008 update.</title>
        <authorList>
            <consortium name="The rice annotation project (RAP)"/>
        </authorList>
    </citation>
    <scope>GENOME REANNOTATION</scope>
    <source>
        <strain evidence="3">cv. Nipponbare</strain>
    </source>
</reference>